<sequence>MGRSELREHIFRILFRIEFQPKEEMEEQLALYLEELESAKDTEKEYIRIKYAAIAEKVEMIDEKINASVTGWKTSRMGKVDLTILRLAVYEIEWDEEVPQGVAINEAVELAKRYGGEESPSFINGVLGKIVNSR</sequence>
<dbReference type="GO" id="GO:0006353">
    <property type="term" value="P:DNA-templated transcription termination"/>
    <property type="evidence" value="ECO:0007669"/>
    <property type="project" value="UniProtKB-UniRule"/>
</dbReference>
<comment type="function">
    <text evidence="6">Involved in transcription antitermination. Required for transcription of ribosomal RNA (rRNA) genes. Binds specifically to the boxA antiterminator sequence of the ribosomal RNA (rrn) operons.</text>
</comment>
<evidence type="ECO:0000256" key="1">
    <source>
        <dbReference type="ARBA" id="ARBA00005952"/>
    </source>
</evidence>
<dbReference type="Gene3D" id="1.10.940.10">
    <property type="entry name" value="NusB-like"/>
    <property type="match status" value="1"/>
</dbReference>
<evidence type="ECO:0000313" key="9">
    <source>
        <dbReference type="Proteomes" id="UP000294613"/>
    </source>
</evidence>
<proteinExistence type="inferred from homology"/>
<name>A0A4R3JR96_9FIRM</name>
<keyword evidence="4 6" id="KW-0805">Transcription regulation</keyword>
<dbReference type="SUPFAM" id="SSF48013">
    <property type="entry name" value="NusB-like"/>
    <property type="match status" value="1"/>
</dbReference>
<evidence type="ECO:0000256" key="3">
    <source>
        <dbReference type="ARBA" id="ARBA00022884"/>
    </source>
</evidence>
<evidence type="ECO:0000256" key="4">
    <source>
        <dbReference type="ARBA" id="ARBA00023015"/>
    </source>
</evidence>
<dbReference type="RefSeq" id="WP_116442516.1">
    <property type="nucleotide sequence ID" value="NZ_BHEO01000008.1"/>
</dbReference>
<reference evidence="8 9" key="1">
    <citation type="submission" date="2019-03" db="EMBL/GenBank/DDBJ databases">
        <title>Genomic Encyclopedia of Type Strains, Phase IV (KMG-IV): sequencing the most valuable type-strain genomes for metagenomic binning, comparative biology and taxonomic classification.</title>
        <authorList>
            <person name="Goeker M."/>
        </authorList>
    </citation>
    <scope>NUCLEOTIDE SEQUENCE [LARGE SCALE GENOMIC DNA]</scope>
    <source>
        <strain evidence="8 9">DSM 103426</strain>
    </source>
</reference>
<dbReference type="Pfam" id="PF01029">
    <property type="entry name" value="NusB"/>
    <property type="match status" value="1"/>
</dbReference>
<organism evidence="8 9">
    <name type="scientific">Faecalimonas umbilicata</name>
    <dbReference type="NCBI Taxonomy" id="1912855"/>
    <lineage>
        <taxon>Bacteria</taxon>
        <taxon>Bacillati</taxon>
        <taxon>Bacillota</taxon>
        <taxon>Clostridia</taxon>
        <taxon>Lachnospirales</taxon>
        <taxon>Lachnospiraceae</taxon>
        <taxon>Faecalimonas</taxon>
    </lineage>
</organism>
<gene>
    <name evidence="6" type="primary">nusB</name>
    <name evidence="8" type="ORF">EDD74_10331</name>
</gene>
<dbReference type="PANTHER" id="PTHR11078">
    <property type="entry name" value="N UTILIZATION SUBSTANCE PROTEIN B-RELATED"/>
    <property type="match status" value="1"/>
</dbReference>
<comment type="similarity">
    <text evidence="1 6">Belongs to the NusB family.</text>
</comment>
<keyword evidence="3 6" id="KW-0694">RNA-binding</keyword>
<evidence type="ECO:0000313" key="8">
    <source>
        <dbReference type="EMBL" id="TCS69581.1"/>
    </source>
</evidence>
<keyword evidence="2 6" id="KW-0889">Transcription antitermination</keyword>
<dbReference type="NCBIfam" id="TIGR01951">
    <property type="entry name" value="nusB"/>
    <property type="match status" value="1"/>
</dbReference>
<comment type="caution">
    <text evidence="8">The sequence shown here is derived from an EMBL/GenBank/DDBJ whole genome shotgun (WGS) entry which is preliminary data.</text>
</comment>
<dbReference type="GO" id="GO:0031564">
    <property type="term" value="P:transcription antitermination"/>
    <property type="evidence" value="ECO:0007669"/>
    <property type="project" value="UniProtKB-KW"/>
</dbReference>
<dbReference type="AlphaFoldDB" id="A0A4R3JR96"/>
<dbReference type="InterPro" id="IPR006027">
    <property type="entry name" value="NusB_RsmB_TIM44"/>
</dbReference>
<evidence type="ECO:0000256" key="6">
    <source>
        <dbReference type="HAMAP-Rule" id="MF_00073"/>
    </source>
</evidence>
<protein>
    <recommendedName>
        <fullName evidence="6">Transcription antitermination protein NusB</fullName>
    </recommendedName>
    <alternativeName>
        <fullName evidence="6">Antitermination factor NusB</fullName>
    </alternativeName>
</protein>
<dbReference type="Proteomes" id="UP000294613">
    <property type="component" value="Unassembled WGS sequence"/>
</dbReference>
<evidence type="ECO:0000256" key="2">
    <source>
        <dbReference type="ARBA" id="ARBA00022814"/>
    </source>
</evidence>
<dbReference type="PANTHER" id="PTHR11078:SF3">
    <property type="entry name" value="ANTITERMINATION NUSB DOMAIN-CONTAINING PROTEIN"/>
    <property type="match status" value="1"/>
</dbReference>
<dbReference type="GO" id="GO:0005829">
    <property type="term" value="C:cytosol"/>
    <property type="evidence" value="ECO:0007669"/>
    <property type="project" value="TreeGrafter"/>
</dbReference>
<dbReference type="GO" id="GO:0003723">
    <property type="term" value="F:RNA binding"/>
    <property type="evidence" value="ECO:0007669"/>
    <property type="project" value="UniProtKB-UniRule"/>
</dbReference>
<dbReference type="HAMAP" id="MF_00073">
    <property type="entry name" value="NusB"/>
    <property type="match status" value="1"/>
</dbReference>
<dbReference type="InterPro" id="IPR011605">
    <property type="entry name" value="NusB_fam"/>
</dbReference>
<evidence type="ECO:0000259" key="7">
    <source>
        <dbReference type="Pfam" id="PF01029"/>
    </source>
</evidence>
<dbReference type="InterPro" id="IPR035926">
    <property type="entry name" value="NusB-like_sf"/>
</dbReference>
<accession>A0A4R3JR96</accession>
<dbReference type="EMBL" id="SLZV01000003">
    <property type="protein sequence ID" value="TCS69581.1"/>
    <property type="molecule type" value="Genomic_DNA"/>
</dbReference>
<evidence type="ECO:0000256" key="5">
    <source>
        <dbReference type="ARBA" id="ARBA00023163"/>
    </source>
</evidence>
<feature type="domain" description="NusB/RsmB/TIM44" evidence="7">
    <location>
        <begin position="6"/>
        <end position="131"/>
    </location>
</feature>
<keyword evidence="5 6" id="KW-0804">Transcription</keyword>